<evidence type="ECO:0000313" key="2">
    <source>
        <dbReference type="EMBL" id="ANP51971.1"/>
    </source>
</evidence>
<sequence>MPIARPCQPFGWLVLLRDSTASHHRSRSGAALSSMERALARREARSQVPGSRREVRAWIQALRSSR</sequence>
<feature type="compositionally biased region" description="Basic and acidic residues" evidence="1">
    <location>
        <begin position="38"/>
        <end position="52"/>
    </location>
</feature>
<dbReference type="Proteomes" id="UP000092659">
    <property type="component" value="Chromosome"/>
</dbReference>
<feature type="region of interest" description="Disordered" evidence="1">
    <location>
        <begin position="22"/>
        <end position="52"/>
    </location>
</feature>
<name>A0A1B1AZN0_9ACTN</name>
<dbReference type="EMBL" id="CP016279">
    <property type="protein sequence ID" value="ANP51971.1"/>
    <property type="molecule type" value="Genomic_DNA"/>
</dbReference>
<reference evidence="2 3" key="1">
    <citation type="submission" date="2016-06" db="EMBL/GenBank/DDBJ databases">
        <title>Complete genome sequence of Streptomyces griseochromogenes ATCC 14511, the Blasticidin S producer.</title>
        <authorList>
            <person name="Wu L."/>
        </authorList>
    </citation>
    <scope>NUCLEOTIDE SEQUENCE [LARGE SCALE GENOMIC DNA]</scope>
    <source>
        <strain evidence="2 3">ATCC 14511</strain>
    </source>
</reference>
<gene>
    <name evidence="2" type="ORF">AVL59_22505</name>
</gene>
<dbReference type="AlphaFoldDB" id="A0A1B1AZN0"/>
<accession>A0A1B1AZN0</accession>
<protein>
    <submittedName>
        <fullName evidence="2">Uncharacterized protein</fullName>
    </submittedName>
</protein>
<dbReference type="KEGG" id="sgs:AVL59_22505"/>
<evidence type="ECO:0000313" key="3">
    <source>
        <dbReference type="Proteomes" id="UP000092659"/>
    </source>
</evidence>
<proteinExistence type="predicted"/>
<organism evidence="2 3">
    <name type="scientific">Streptomyces griseochromogenes</name>
    <dbReference type="NCBI Taxonomy" id="68214"/>
    <lineage>
        <taxon>Bacteria</taxon>
        <taxon>Bacillati</taxon>
        <taxon>Actinomycetota</taxon>
        <taxon>Actinomycetes</taxon>
        <taxon>Kitasatosporales</taxon>
        <taxon>Streptomycetaceae</taxon>
        <taxon>Streptomyces</taxon>
    </lineage>
</organism>
<evidence type="ECO:0000256" key="1">
    <source>
        <dbReference type="SAM" id="MobiDB-lite"/>
    </source>
</evidence>